<feature type="non-terminal residue" evidence="16">
    <location>
        <position position="1"/>
    </location>
</feature>
<evidence type="ECO:0000256" key="8">
    <source>
        <dbReference type="ARBA" id="ARBA00022824"/>
    </source>
</evidence>
<evidence type="ECO:0000313" key="17">
    <source>
        <dbReference type="Proteomes" id="UP000837857"/>
    </source>
</evidence>
<evidence type="ECO:0000256" key="3">
    <source>
        <dbReference type="ARBA" id="ARBA00004406"/>
    </source>
</evidence>
<sequence length="428" mass="49280">MTTPCLLLRDLDIIKHVFIKDFDFFSDRGVSVSDKGLGNNLFHSDNDKWQVLRKRFTPIFTSAKLKHMLPLLEELADKFITHLEDECMKKSEYDVHLLFQRYTMATISACAFGLEIDTLSDKMDFFVKLHNVITTPSLVDEFDMMFPGVLKKLNLEIFPKEMSQFFKQLVSTVIEQRNGVPSKRNDLMDLILELRQQGEVHGTKRNDDKSQIVVELTDEVIAAQAVVFYIGGYETSASTIAFMLYELAKNQDIQNKVIAEVDEVLKKHEGMVTFETLNDLPYMENAFTETLRLYPIVEPLQRRAQMDYKLPGTDITVKKDQIVLISGLGIHRDEKYYPNPDKFDPERFNDENSCGRHTCAYLPFGVGPRNCIGMRFGKIQSRMSLVKFFAKFRVEPSSKTLPAVRYVPKRFVLTAEGGFHLNIVPRKL</sequence>
<keyword evidence="12 15" id="KW-0503">Monooxygenase</keyword>
<accession>A0ABN8ILV9</accession>
<dbReference type="CDD" id="cd11056">
    <property type="entry name" value="CYP6-like"/>
    <property type="match status" value="1"/>
</dbReference>
<dbReference type="PROSITE" id="PS00086">
    <property type="entry name" value="CYTOCHROME_P450"/>
    <property type="match status" value="1"/>
</dbReference>
<evidence type="ECO:0000256" key="10">
    <source>
        <dbReference type="ARBA" id="ARBA00023002"/>
    </source>
</evidence>
<dbReference type="PRINTS" id="PR00385">
    <property type="entry name" value="P450"/>
</dbReference>
<protein>
    <recommendedName>
        <fullName evidence="5">unspecific monooxygenase</fullName>
        <ecNumber evidence="5">1.14.14.1</ecNumber>
    </recommendedName>
</protein>
<evidence type="ECO:0000256" key="13">
    <source>
        <dbReference type="ARBA" id="ARBA00023136"/>
    </source>
</evidence>
<keyword evidence="17" id="KW-1185">Reference proteome</keyword>
<evidence type="ECO:0000256" key="6">
    <source>
        <dbReference type="ARBA" id="ARBA00022617"/>
    </source>
</evidence>
<dbReference type="InterPro" id="IPR001128">
    <property type="entry name" value="Cyt_P450"/>
</dbReference>
<evidence type="ECO:0000256" key="5">
    <source>
        <dbReference type="ARBA" id="ARBA00012109"/>
    </source>
</evidence>
<dbReference type="PRINTS" id="PR00463">
    <property type="entry name" value="EP450I"/>
</dbReference>
<proteinExistence type="inferred from homology"/>
<keyword evidence="9" id="KW-0492">Microsome</keyword>
<dbReference type="Pfam" id="PF00067">
    <property type="entry name" value="p450"/>
    <property type="match status" value="1"/>
</dbReference>
<keyword evidence="8" id="KW-0256">Endoplasmic reticulum</keyword>
<evidence type="ECO:0000256" key="4">
    <source>
        <dbReference type="ARBA" id="ARBA00010617"/>
    </source>
</evidence>
<evidence type="ECO:0000256" key="1">
    <source>
        <dbReference type="ARBA" id="ARBA00001971"/>
    </source>
</evidence>
<dbReference type="InterPro" id="IPR050476">
    <property type="entry name" value="Insect_CytP450_Detox"/>
</dbReference>
<evidence type="ECO:0000256" key="15">
    <source>
        <dbReference type="RuleBase" id="RU000461"/>
    </source>
</evidence>
<name>A0ABN8ILV9_9NEOP</name>
<comment type="catalytic activity">
    <reaction evidence="14">
        <text>an organic molecule + reduced [NADPH--hemoprotein reductase] + O2 = an alcohol + oxidized [NADPH--hemoprotein reductase] + H2O + H(+)</text>
        <dbReference type="Rhea" id="RHEA:17149"/>
        <dbReference type="Rhea" id="RHEA-COMP:11964"/>
        <dbReference type="Rhea" id="RHEA-COMP:11965"/>
        <dbReference type="ChEBI" id="CHEBI:15377"/>
        <dbReference type="ChEBI" id="CHEBI:15378"/>
        <dbReference type="ChEBI" id="CHEBI:15379"/>
        <dbReference type="ChEBI" id="CHEBI:30879"/>
        <dbReference type="ChEBI" id="CHEBI:57618"/>
        <dbReference type="ChEBI" id="CHEBI:58210"/>
        <dbReference type="ChEBI" id="CHEBI:142491"/>
        <dbReference type="EC" id="1.14.14.1"/>
    </reaction>
</comment>
<keyword evidence="11 15" id="KW-0408">Iron</keyword>
<keyword evidence="6 15" id="KW-0349">Heme</keyword>
<dbReference type="PANTHER" id="PTHR24292:SF104">
    <property type="entry name" value="CYTOCHROME P450 308A1-RELATED"/>
    <property type="match status" value="1"/>
</dbReference>
<dbReference type="SUPFAM" id="SSF48264">
    <property type="entry name" value="Cytochrome P450"/>
    <property type="match status" value="1"/>
</dbReference>
<dbReference type="InterPro" id="IPR017972">
    <property type="entry name" value="Cyt_P450_CS"/>
</dbReference>
<dbReference type="InterPro" id="IPR002401">
    <property type="entry name" value="Cyt_P450_E_grp-I"/>
</dbReference>
<dbReference type="Proteomes" id="UP000837857">
    <property type="component" value="Chromosome 28"/>
</dbReference>
<comment type="similarity">
    <text evidence="4 15">Belongs to the cytochrome P450 family.</text>
</comment>
<evidence type="ECO:0000313" key="16">
    <source>
        <dbReference type="EMBL" id="CAH2061694.1"/>
    </source>
</evidence>
<evidence type="ECO:0000256" key="14">
    <source>
        <dbReference type="ARBA" id="ARBA00047827"/>
    </source>
</evidence>
<dbReference type="Gene3D" id="1.10.630.10">
    <property type="entry name" value="Cytochrome P450"/>
    <property type="match status" value="1"/>
</dbReference>
<dbReference type="EMBL" id="OW152840">
    <property type="protein sequence ID" value="CAH2061694.1"/>
    <property type="molecule type" value="Genomic_DNA"/>
</dbReference>
<organism evidence="16 17">
    <name type="scientific">Iphiclides podalirius</name>
    <name type="common">scarce swallowtail</name>
    <dbReference type="NCBI Taxonomy" id="110791"/>
    <lineage>
        <taxon>Eukaryota</taxon>
        <taxon>Metazoa</taxon>
        <taxon>Ecdysozoa</taxon>
        <taxon>Arthropoda</taxon>
        <taxon>Hexapoda</taxon>
        <taxon>Insecta</taxon>
        <taxon>Pterygota</taxon>
        <taxon>Neoptera</taxon>
        <taxon>Endopterygota</taxon>
        <taxon>Lepidoptera</taxon>
        <taxon>Glossata</taxon>
        <taxon>Ditrysia</taxon>
        <taxon>Papilionoidea</taxon>
        <taxon>Papilionidae</taxon>
        <taxon>Papilioninae</taxon>
        <taxon>Iphiclides</taxon>
    </lineage>
</organism>
<gene>
    <name evidence="16" type="ORF">IPOD504_LOCUS11376</name>
</gene>
<keyword evidence="10 15" id="KW-0560">Oxidoreductase</keyword>
<dbReference type="EC" id="1.14.14.1" evidence="5"/>
<keyword evidence="7 15" id="KW-0479">Metal-binding</keyword>
<dbReference type="InterPro" id="IPR036396">
    <property type="entry name" value="Cyt_P450_sf"/>
</dbReference>
<evidence type="ECO:0000256" key="2">
    <source>
        <dbReference type="ARBA" id="ARBA00004174"/>
    </source>
</evidence>
<comment type="subcellular location">
    <subcellularLocation>
        <location evidence="3">Endoplasmic reticulum membrane</location>
        <topology evidence="3">Peripheral membrane protein</topology>
    </subcellularLocation>
    <subcellularLocation>
        <location evidence="2">Microsome membrane</location>
        <topology evidence="2">Peripheral membrane protein</topology>
    </subcellularLocation>
</comment>
<evidence type="ECO:0000256" key="11">
    <source>
        <dbReference type="ARBA" id="ARBA00023004"/>
    </source>
</evidence>
<evidence type="ECO:0000256" key="12">
    <source>
        <dbReference type="ARBA" id="ARBA00023033"/>
    </source>
</evidence>
<keyword evidence="13" id="KW-0472">Membrane</keyword>
<comment type="cofactor">
    <cofactor evidence="1">
        <name>heme</name>
        <dbReference type="ChEBI" id="CHEBI:30413"/>
    </cofactor>
</comment>
<reference evidence="16" key="1">
    <citation type="submission" date="2022-03" db="EMBL/GenBank/DDBJ databases">
        <authorList>
            <person name="Martin H S."/>
        </authorList>
    </citation>
    <scope>NUCLEOTIDE SEQUENCE</scope>
</reference>
<dbReference type="PANTHER" id="PTHR24292">
    <property type="entry name" value="CYTOCHROME P450"/>
    <property type="match status" value="1"/>
</dbReference>
<evidence type="ECO:0000256" key="7">
    <source>
        <dbReference type="ARBA" id="ARBA00022723"/>
    </source>
</evidence>
<evidence type="ECO:0000256" key="9">
    <source>
        <dbReference type="ARBA" id="ARBA00022848"/>
    </source>
</evidence>